<dbReference type="SUPFAM" id="SSF160443">
    <property type="entry name" value="SMR domain-like"/>
    <property type="match status" value="1"/>
</dbReference>
<evidence type="ECO:0000313" key="3">
    <source>
        <dbReference type="EMBL" id="OYQ24017.1"/>
    </source>
</evidence>
<feature type="region of interest" description="Disordered" evidence="1">
    <location>
        <begin position="18"/>
        <end position="74"/>
    </location>
</feature>
<dbReference type="InterPro" id="IPR002625">
    <property type="entry name" value="Smr_dom"/>
</dbReference>
<dbReference type="AlphaFoldDB" id="A0A255Y431"/>
<reference evidence="3 4" key="1">
    <citation type="submission" date="2017-07" db="EMBL/GenBank/DDBJ databases">
        <title>Sandarakinorhabdus cyanobacteriorum sp. nov., a novel bacterium isolated from cyanobacterial aggregates in a eutrophic lake.</title>
        <authorList>
            <person name="Cai H."/>
        </authorList>
    </citation>
    <scope>NUCLEOTIDE SEQUENCE [LARGE SCALE GENOMIC DNA]</scope>
    <source>
        <strain evidence="3 4">TH057</strain>
    </source>
</reference>
<dbReference type="Pfam" id="PF01713">
    <property type="entry name" value="Smr"/>
    <property type="match status" value="1"/>
</dbReference>
<dbReference type="OrthoDB" id="7165597at2"/>
<accession>A0A255Y431</accession>
<keyword evidence="4" id="KW-1185">Reference proteome</keyword>
<evidence type="ECO:0000256" key="1">
    <source>
        <dbReference type="SAM" id="MobiDB-lite"/>
    </source>
</evidence>
<dbReference type="PROSITE" id="PS50828">
    <property type="entry name" value="SMR"/>
    <property type="match status" value="1"/>
</dbReference>
<dbReference type="InterPro" id="IPR036063">
    <property type="entry name" value="Smr_dom_sf"/>
</dbReference>
<feature type="domain" description="Smr" evidence="2">
    <location>
        <begin position="86"/>
        <end position="166"/>
    </location>
</feature>
<protein>
    <recommendedName>
        <fullName evidence="2">Smr domain-containing protein</fullName>
    </recommendedName>
</protein>
<dbReference type="PANTHER" id="PTHR35562">
    <property type="entry name" value="DNA ENDONUCLEASE SMRA-RELATED"/>
    <property type="match status" value="1"/>
</dbReference>
<dbReference type="EMBL" id="NOXT01000126">
    <property type="protein sequence ID" value="OYQ24017.1"/>
    <property type="molecule type" value="Genomic_DNA"/>
</dbReference>
<sequence>MRRLSAHERALWARVAASVKPLPGKAKPEAPPATPAAISPPPVKIVPAPPPRPAPARPGPHPLGAPLDGSWDRQISRGRLTPDRIIDLHGHTLADAHARLAAAIHAGDGARVILVITGKGRPDRPARIRAELMHWLDRPDMRAAVASVRAAHPRHGGSGAFYLILRRAK</sequence>
<dbReference type="Proteomes" id="UP000216991">
    <property type="component" value="Unassembled WGS sequence"/>
</dbReference>
<proteinExistence type="predicted"/>
<evidence type="ECO:0000259" key="2">
    <source>
        <dbReference type="PROSITE" id="PS50828"/>
    </source>
</evidence>
<organism evidence="3 4">
    <name type="scientific">Sandarakinorhabdus cyanobacteriorum</name>
    <dbReference type="NCBI Taxonomy" id="1981098"/>
    <lineage>
        <taxon>Bacteria</taxon>
        <taxon>Pseudomonadati</taxon>
        <taxon>Pseudomonadota</taxon>
        <taxon>Alphaproteobacteria</taxon>
        <taxon>Sphingomonadales</taxon>
        <taxon>Sphingosinicellaceae</taxon>
        <taxon>Sandarakinorhabdus</taxon>
    </lineage>
</organism>
<evidence type="ECO:0000313" key="4">
    <source>
        <dbReference type="Proteomes" id="UP000216991"/>
    </source>
</evidence>
<gene>
    <name evidence="3" type="ORF">CHU93_16455</name>
</gene>
<dbReference type="PANTHER" id="PTHR35562:SF2">
    <property type="entry name" value="DNA ENDONUCLEASE SMRA-RELATED"/>
    <property type="match status" value="1"/>
</dbReference>
<dbReference type="Gene3D" id="3.30.1370.110">
    <property type="match status" value="1"/>
</dbReference>
<dbReference type="SMART" id="SM00463">
    <property type="entry name" value="SMR"/>
    <property type="match status" value="1"/>
</dbReference>
<feature type="compositionally biased region" description="Pro residues" evidence="1">
    <location>
        <begin position="29"/>
        <end position="63"/>
    </location>
</feature>
<comment type="caution">
    <text evidence="3">The sequence shown here is derived from an EMBL/GenBank/DDBJ whole genome shotgun (WGS) entry which is preliminary data.</text>
</comment>
<name>A0A255Y431_9SPHN</name>